<name>A0A090DNM7_MESPL</name>
<evidence type="ECO:0000313" key="3">
    <source>
        <dbReference type="EMBL" id="CDX15418.1"/>
    </source>
</evidence>
<gene>
    <name evidence="3" type="ORF">MPL3356_180081</name>
</gene>
<dbReference type="AlphaFoldDB" id="A0A090DNM7"/>
<dbReference type="InterPro" id="IPR012495">
    <property type="entry name" value="TadE-like_dom"/>
</dbReference>
<feature type="domain" description="TadE-like" evidence="2">
    <location>
        <begin position="26"/>
        <end position="53"/>
    </location>
</feature>
<evidence type="ECO:0000259" key="2">
    <source>
        <dbReference type="Pfam" id="PF07811"/>
    </source>
</evidence>
<keyword evidence="1" id="KW-0812">Transmembrane</keyword>
<keyword evidence="1" id="KW-1133">Transmembrane helix</keyword>
<sequence length="208" mass="23021">MYRAGAHWGISAIVARARRFDRDRRGVAAIEFAFIVPVLLIMYFITMEASQAIETSKKVSRIGSMVADLVTQQQAVVKANLDAIMKIGGTTLLPYNRSAPSIIITAIQMSDEASPRATVAWSRKLVGATYSAGAKKGDPITVPATLNIRNTFLIRVESDLRYTPVIMWDKDNKDQKALGLLSTFSDINMSETYYLRPRRSPTIPCSDC</sequence>
<evidence type="ECO:0000313" key="4">
    <source>
        <dbReference type="Proteomes" id="UP000045285"/>
    </source>
</evidence>
<accession>A0A090DNM7</accession>
<keyword evidence="4" id="KW-1185">Reference proteome</keyword>
<evidence type="ECO:0000256" key="1">
    <source>
        <dbReference type="SAM" id="Phobius"/>
    </source>
</evidence>
<dbReference type="Pfam" id="PF07811">
    <property type="entry name" value="TadE"/>
    <property type="match status" value="1"/>
</dbReference>
<dbReference type="Proteomes" id="UP000045285">
    <property type="component" value="Unassembled WGS sequence"/>
</dbReference>
<organism evidence="3 4">
    <name type="scientific">Mesorhizobium plurifarium</name>
    <dbReference type="NCBI Taxonomy" id="69974"/>
    <lineage>
        <taxon>Bacteria</taxon>
        <taxon>Pseudomonadati</taxon>
        <taxon>Pseudomonadota</taxon>
        <taxon>Alphaproteobacteria</taxon>
        <taxon>Hyphomicrobiales</taxon>
        <taxon>Phyllobacteriaceae</taxon>
        <taxon>Mesorhizobium</taxon>
    </lineage>
</organism>
<keyword evidence="1" id="KW-0472">Membrane</keyword>
<protein>
    <recommendedName>
        <fullName evidence="2">TadE-like domain-containing protein</fullName>
    </recommendedName>
</protein>
<feature type="transmembrane region" description="Helical" evidence="1">
    <location>
        <begin position="26"/>
        <end position="45"/>
    </location>
</feature>
<dbReference type="EMBL" id="CCMZ01000010">
    <property type="protein sequence ID" value="CDX15418.1"/>
    <property type="molecule type" value="Genomic_DNA"/>
</dbReference>
<dbReference type="STRING" id="69974.MPLDJ20_20638"/>
<proteinExistence type="predicted"/>
<reference evidence="4" key="1">
    <citation type="submission" date="2014-08" db="EMBL/GenBank/DDBJ databases">
        <authorList>
            <person name="Moulin L."/>
        </authorList>
    </citation>
    <scope>NUCLEOTIDE SEQUENCE [LARGE SCALE GENOMIC DNA]</scope>
</reference>